<evidence type="ECO:0000313" key="1">
    <source>
        <dbReference type="EMBL" id="KAH7844460.1"/>
    </source>
</evidence>
<dbReference type="EMBL" id="CM037151">
    <property type="protein sequence ID" value="KAH7844460.1"/>
    <property type="molecule type" value="Genomic_DNA"/>
</dbReference>
<evidence type="ECO:0000313" key="2">
    <source>
        <dbReference type="Proteomes" id="UP000828048"/>
    </source>
</evidence>
<sequence length="269" mass="29421">MASFHLQFFFFPLLIFISPSKAQQSPKPKALLPISKDSSTLQYLTHLNLGTPLNSKTLVLDLGGRNLWMDCDSNYNSSTYRPARCGSAACSTSTPIFGCLLCFDAGCHNNTCLISIENTVTSTVGFFEGIAGLGRTHLGLPHQLSLKFGPKFALCLPSTSKSNGAVVFGNPTTYLFYPNYNKSKLVDMSKFFAFTKLYINPVPTAHDVPKGERSAEYFIGVTSIMIMGKPIRLNETLLSIDKNGHGGTKISTVNPYLHCTREFHIQGGS</sequence>
<organism evidence="1 2">
    <name type="scientific">Vaccinium darrowii</name>
    <dbReference type="NCBI Taxonomy" id="229202"/>
    <lineage>
        <taxon>Eukaryota</taxon>
        <taxon>Viridiplantae</taxon>
        <taxon>Streptophyta</taxon>
        <taxon>Embryophyta</taxon>
        <taxon>Tracheophyta</taxon>
        <taxon>Spermatophyta</taxon>
        <taxon>Magnoliopsida</taxon>
        <taxon>eudicotyledons</taxon>
        <taxon>Gunneridae</taxon>
        <taxon>Pentapetalae</taxon>
        <taxon>asterids</taxon>
        <taxon>Ericales</taxon>
        <taxon>Ericaceae</taxon>
        <taxon>Vaccinioideae</taxon>
        <taxon>Vaccinieae</taxon>
        <taxon>Vaccinium</taxon>
    </lineage>
</organism>
<gene>
    <name evidence="1" type="ORF">Vadar_028250</name>
</gene>
<comment type="caution">
    <text evidence="1">The sequence shown here is derived from an EMBL/GenBank/DDBJ whole genome shotgun (WGS) entry which is preliminary data.</text>
</comment>
<protein>
    <submittedName>
        <fullName evidence="1">Uncharacterized protein</fullName>
    </submittedName>
</protein>
<name>A0ACB7XVG4_9ERIC</name>
<accession>A0ACB7XVG4</accession>
<reference evidence="1 2" key="1">
    <citation type="journal article" date="2021" name="Hortic Res">
        <title>High-quality reference genome and annotation aids understanding of berry development for evergreen blueberry (Vaccinium darrowii).</title>
        <authorList>
            <person name="Yu J."/>
            <person name="Hulse-Kemp A.M."/>
            <person name="Babiker E."/>
            <person name="Staton M."/>
        </authorList>
    </citation>
    <scope>NUCLEOTIDE SEQUENCE [LARGE SCALE GENOMIC DNA]</scope>
    <source>
        <strain evidence="2">cv. NJ 8807/NJ 8810</strain>
        <tissue evidence="1">Young leaf</tissue>
    </source>
</reference>
<proteinExistence type="predicted"/>
<dbReference type="Proteomes" id="UP000828048">
    <property type="component" value="Chromosome 1"/>
</dbReference>
<keyword evidence="2" id="KW-1185">Reference proteome</keyword>